<proteinExistence type="predicted"/>
<dbReference type="Gene3D" id="3.90.550.10">
    <property type="entry name" value="Spore Coat Polysaccharide Biosynthesis Protein SpsA, Chain A"/>
    <property type="match status" value="1"/>
</dbReference>
<protein>
    <recommendedName>
        <fullName evidence="2">DUF4365 domain-containing protein</fullName>
    </recommendedName>
</protein>
<dbReference type="AlphaFoldDB" id="A0AB39WKD6"/>
<sequence>MMNSAICTLFEGHYHYGVAALSNSLYNEGFRGTIYVGYRGTLPDWALKGKRESVGKWEGAITLNPVKGLQLIFLEIKTTYNLANYKPDFMLELWNGPASDSQAMFYLDTDIVINESWSCFEQWVNCGVALCEDVNSPLQEFHPRRVGWRDYYKNYDIDLQFKNQIYVNAGFIGILKKDISFLQLWIKLQESMEEAIGGLENSIFSNQTYNSTVLKMEGFQIFDKPDQDALNATIEVYKDTISYIGKEGMGFIGGKATMFHALGSPKPWKASFLKRAIQGRSPRIVDLNYWNNIVCPISVYSKWEIFLKKASIKIAKGIGRFYSI</sequence>
<evidence type="ECO:0008006" key="2">
    <source>
        <dbReference type="Google" id="ProtNLM"/>
    </source>
</evidence>
<gene>
    <name evidence="1" type="ORF">AB3G32_01740</name>
</gene>
<dbReference type="RefSeq" id="WP_369765680.1">
    <property type="nucleotide sequence ID" value="NZ_CP165627.1"/>
</dbReference>
<evidence type="ECO:0000313" key="1">
    <source>
        <dbReference type="EMBL" id="XDV02394.1"/>
    </source>
</evidence>
<accession>A0AB39WKD6</accession>
<name>A0AB39WKD6_9FLAO</name>
<dbReference type="InterPro" id="IPR029044">
    <property type="entry name" value="Nucleotide-diphossugar_trans"/>
</dbReference>
<dbReference type="EMBL" id="CP165627">
    <property type="protein sequence ID" value="XDV02394.1"/>
    <property type="molecule type" value="Genomic_DNA"/>
</dbReference>
<organism evidence="1">
    <name type="scientific">Flavobacterium sp. WC2429</name>
    <dbReference type="NCBI Taxonomy" id="3234140"/>
    <lineage>
        <taxon>Bacteria</taxon>
        <taxon>Pseudomonadati</taxon>
        <taxon>Bacteroidota</taxon>
        <taxon>Flavobacteriia</taxon>
        <taxon>Flavobacteriales</taxon>
        <taxon>Flavobacteriaceae</taxon>
        <taxon>Flavobacterium</taxon>
    </lineage>
</organism>
<dbReference type="SUPFAM" id="SSF53448">
    <property type="entry name" value="Nucleotide-diphospho-sugar transferases"/>
    <property type="match status" value="1"/>
</dbReference>
<reference evidence="1" key="1">
    <citation type="submission" date="2024-07" db="EMBL/GenBank/DDBJ databases">
        <authorList>
            <person name="Biller S.J."/>
        </authorList>
    </citation>
    <scope>NUCLEOTIDE SEQUENCE</scope>
    <source>
        <strain evidence="1">WC2429</strain>
    </source>
</reference>